<gene>
    <name evidence="2" type="ORF">NDU88_011792</name>
</gene>
<organism evidence="2 3">
    <name type="scientific">Pleurodeles waltl</name>
    <name type="common">Iberian ribbed newt</name>
    <dbReference type="NCBI Taxonomy" id="8319"/>
    <lineage>
        <taxon>Eukaryota</taxon>
        <taxon>Metazoa</taxon>
        <taxon>Chordata</taxon>
        <taxon>Craniata</taxon>
        <taxon>Vertebrata</taxon>
        <taxon>Euteleostomi</taxon>
        <taxon>Amphibia</taxon>
        <taxon>Batrachia</taxon>
        <taxon>Caudata</taxon>
        <taxon>Salamandroidea</taxon>
        <taxon>Salamandridae</taxon>
        <taxon>Pleurodelinae</taxon>
        <taxon>Pleurodeles</taxon>
    </lineage>
</organism>
<accession>A0AAV7QYB1</accession>
<evidence type="ECO:0000313" key="3">
    <source>
        <dbReference type="Proteomes" id="UP001066276"/>
    </source>
</evidence>
<keyword evidence="3" id="KW-1185">Reference proteome</keyword>
<comment type="caution">
    <text evidence="2">The sequence shown here is derived from an EMBL/GenBank/DDBJ whole genome shotgun (WGS) entry which is preliminary data.</text>
</comment>
<sequence length="85" mass="9286">MVLKAPYNKSGSPEDAVPEQSPNAEAQLPSLSQADVDGPPNCPKMEMLFGSFWEVIEALQNNVAKELKEVKCNVADLDLRVNTLD</sequence>
<reference evidence="2" key="1">
    <citation type="journal article" date="2022" name="bioRxiv">
        <title>Sequencing and chromosome-scale assembly of the giantPleurodeles waltlgenome.</title>
        <authorList>
            <person name="Brown T."/>
            <person name="Elewa A."/>
            <person name="Iarovenko S."/>
            <person name="Subramanian E."/>
            <person name="Araus A.J."/>
            <person name="Petzold A."/>
            <person name="Susuki M."/>
            <person name="Suzuki K.-i.T."/>
            <person name="Hayashi T."/>
            <person name="Toyoda A."/>
            <person name="Oliveira C."/>
            <person name="Osipova E."/>
            <person name="Leigh N.D."/>
            <person name="Simon A."/>
            <person name="Yun M.H."/>
        </authorList>
    </citation>
    <scope>NUCLEOTIDE SEQUENCE</scope>
    <source>
        <strain evidence="2">20211129_DDA</strain>
        <tissue evidence="2">Liver</tissue>
    </source>
</reference>
<protein>
    <submittedName>
        <fullName evidence="2">Uncharacterized protein</fullName>
    </submittedName>
</protein>
<evidence type="ECO:0000313" key="2">
    <source>
        <dbReference type="EMBL" id="KAJ1145506.1"/>
    </source>
</evidence>
<feature type="region of interest" description="Disordered" evidence="1">
    <location>
        <begin position="1"/>
        <end position="40"/>
    </location>
</feature>
<dbReference type="Proteomes" id="UP001066276">
    <property type="component" value="Chromosome 6"/>
</dbReference>
<proteinExistence type="predicted"/>
<dbReference type="AlphaFoldDB" id="A0AAV7QYB1"/>
<feature type="compositionally biased region" description="Polar residues" evidence="1">
    <location>
        <begin position="20"/>
        <end position="33"/>
    </location>
</feature>
<name>A0AAV7QYB1_PLEWA</name>
<dbReference type="EMBL" id="JANPWB010000010">
    <property type="protein sequence ID" value="KAJ1145506.1"/>
    <property type="molecule type" value="Genomic_DNA"/>
</dbReference>
<evidence type="ECO:0000256" key="1">
    <source>
        <dbReference type="SAM" id="MobiDB-lite"/>
    </source>
</evidence>